<proteinExistence type="predicted"/>
<gene>
    <name evidence="2" type="ORF">ACFO6V_24330</name>
</gene>
<protein>
    <submittedName>
        <fullName evidence="2">Uncharacterized protein</fullName>
    </submittedName>
</protein>
<name>A0ABV9HP60_9MICO</name>
<feature type="compositionally biased region" description="Basic and acidic residues" evidence="1">
    <location>
        <begin position="101"/>
        <end position="116"/>
    </location>
</feature>
<accession>A0ABV9HP60</accession>
<evidence type="ECO:0000313" key="2">
    <source>
        <dbReference type="EMBL" id="MFC4631395.1"/>
    </source>
</evidence>
<dbReference type="Proteomes" id="UP001596011">
    <property type="component" value="Unassembled WGS sequence"/>
</dbReference>
<dbReference type="RefSeq" id="WP_377140586.1">
    <property type="nucleotide sequence ID" value="NZ_JBHSFI010000008.1"/>
</dbReference>
<comment type="caution">
    <text evidence="2">The sequence shown here is derived from an EMBL/GenBank/DDBJ whole genome shotgun (WGS) entry which is preliminary data.</text>
</comment>
<dbReference type="EMBL" id="JBHSFI010000008">
    <property type="protein sequence ID" value="MFC4631395.1"/>
    <property type="molecule type" value="Genomic_DNA"/>
</dbReference>
<organism evidence="2 3">
    <name type="scientific">Promicromonospora alba</name>
    <dbReference type="NCBI Taxonomy" id="1616110"/>
    <lineage>
        <taxon>Bacteria</taxon>
        <taxon>Bacillati</taxon>
        <taxon>Actinomycetota</taxon>
        <taxon>Actinomycetes</taxon>
        <taxon>Micrococcales</taxon>
        <taxon>Promicromonosporaceae</taxon>
        <taxon>Promicromonospora</taxon>
    </lineage>
</organism>
<feature type="compositionally biased region" description="Low complexity" evidence="1">
    <location>
        <begin position="11"/>
        <end position="31"/>
    </location>
</feature>
<evidence type="ECO:0000313" key="3">
    <source>
        <dbReference type="Proteomes" id="UP001596011"/>
    </source>
</evidence>
<feature type="compositionally biased region" description="Basic residues" evidence="1">
    <location>
        <begin position="56"/>
        <end position="66"/>
    </location>
</feature>
<evidence type="ECO:0000256" key="1">
    <source>
        <dbReference type="SAM" id="MobiDB-lite"/>
    </source>
</evidence>
<feature type="region of interest" description="Disordered" evidence="1">
    <location>
        <begin position="1"/>
        <end position="116"/>
    </location>
</feature>
<reference evidence="3" key="1">
    <citation type="journal article" date="2019" name="Int. J. Syst. Evol. Microbiol.">
        <title>The Global Catalogue of Microorganisms (GCM) 10K type strain sequencing project: providing services to taxonomists for standard genome sequencing and annotation.</title>
        <authorList>
            <consortium name="The Broad Institute Genomics Platform"/>
            <consortium name="The Broad Institute Genome Sequencing Center for Infectious Disease"/>
            <person name="Wu L."/>
            <person name="Ma J."/>
        </authorList>
    </citation>
    <scope>NUCLEOTIDE SEQUENCE [LARGE SCALE GENOMIC DNA]</scope>
    <source>
        <strain evidence="3">CCUG 42722</strain>
    </source>
</reference>
<feature type="compositionally biased region" description="Basic and acidic residues" evidence="1">
    <location>
        <begin position="67"/>
        <end position="83"/>
    </location>
</feature>
<keyword evidence="3" id="KW-1185">Reference proteome</keyword>
<sequence length="116" mass="11553">MSESVNQPFEPVSSADSATSADPATSADSAVGGADLTASADPATSGVDSTAGGAGPRRRGPRRAVRRGTEREAVLGVSADERPAGWSEGADGGGAAGAGHDSNDEQLRRDVPPHWA</sequence>